<keyword evidence="4 5" id="KW-0472">Membrane</keyword>
<keyword evidence="7" id="KW-1185">Reference proteome</keyword>
<keyword evidence="3 5" id="KW-1133">Transmembrane helix</keyword>
<dbReference type="GO" id="GO:0004671">
    <property type="term" value="F:protein C-terminal S-isoprenylcysteine carboxyl O-methyltransferase activity"/>
    <property type="evidence" value="ECO:0007669"/>
    <property type="project" value="InterPro"/>
</dbReference>
<dbReference type="EMBL" id="CP000544">
    <property type="protein sequence ID" value="ABM63109.1"/>
    <property type="molecule type" value="Genomic_DNA"/>
</dbReference>
<keyword evidence="6" id="KW-0489">Methyltransferase</keyword>
<proteinExistence type="predicted"/>
<evidence type="ECO:0000256" key="4">
    <source>
        <dbReference type="ARBA" id="ARBA00023136"/>
    </source>
</evidence>
<feature type="transmembrane region" description="Helical" evidence="5">
    <location>
        <begin position="21"/>
        <end position="39"/>
    </location>
</feature>
<dbReference type="eggNOG" id="COG2020">
    <property type="taxonomic scope" value="Bacteria"/>
</dbReference>
<organism evidence="6 7">
    <name type="scientific">Halorhodospira halophila (strain DSM 244 / SL1)</name>
    <name type="common">Ectothiorhodospira halophila (strain DSM 244 / SL1)</name>
    <dbReference type="NCBI Taxonomy" id="349124"/>
    <lineage>
        <taxon>Bacteria</taxon>
        <taxon>Pseudomonadati</taxon>
        <taxon>Pseudomonadota</taxon>
        <taxon>Gammaproteobacteria</taxon>
        <taxon>Chromatiales</taxon>
        <taxon>Ectothiorhodospiraceae</taxon>
        <taxon>Halorhodospira</taxon>
    </lineage>
</organism>
<feature type="transmembrane region" description="Helical" evidence="5">
    <location>
        <begin position="85"/>
        <end position="115"/>
    </location>
</feature>
<name>A1WZJ7_HALHL</name>
<reference evidence="6 7" key="2">
    <citation type="journal article" date="2013" name="Stand. Genomic Sci.">
        <title>Complete genome sequence of Halorhodospira halophila SL1.</title>
        <authorList>
            <person name="Challacombe J.F."/>
            <person name="Majid S."/>
            <person name="Deole R."/>
            <person name="Brettin T.S."/>
            <person name="Bruce D."/>
            <person name="Delano S.F."/>
            <person name="Detter J.C."/>
            <person name="Gleasner C.D."/>
            <person name="Han C.S."/>
            <person name="Misra M."/>
            <person name="Reitenga K.G."/>
            <person name="Mikhailova N."/>
            <person name="Woyke T."/>
            <person name="Pitluck S."/>
            <person name="Nolan M."/>
            <person name="Land M.L."/>
            <person name="Saunders E."/>
            <person name="Tapia R."/>
            <person name="Lapidus A."/>
            <person name="Ivanova N."/>
            <person name="Hoff W.D."/>
        </authorList>
    </citation>
    <scope>NUCLEOTIDE SEQUENCE [LARGE SCALE GENOMIC DNA]</scope>
    <source>
        <strain evidence="7">DSM 244 / SL1</strain>
    </source>
</reference>
<dbReference type="GO" id="GO:0032259">
    <property type="term" value="P:methylation"/>
    <property type="evidence" value="ECO:0007669"/>
    <property type="project" value="UniProtKB-KW"/>
</dbReference>
<dbReference type="InterPro" id="IPR007269">
    <property type="entry name" value="ICMT_MeTrfase"/>
</dbReference>
<gene>
    <name evidence="6" type="ordered locus">Hhal_2346</name>
</gene>
<reference evidence="7" key="1">
    <citation type="submission" date="2006-12" db="EMBL/GenBank/DDBJ databases">
        <title>Complete sequence of Halorhodospira halophila SL1.</title>
        <authorList>
            <consortium name="US DOE Joint Genome Institute"/>
            <person name="Copeland A."/>
            <person name="Lucas S."/>
            <person name="Lapidus A."/>
            <person name="Barry K."/>
            <person name="Detter J.C."/>
            <person name="Glavina del Rio T."/>
            <person name="Hammon N."/>
            <person name="Israni S."/>
            <person name="Dalin E."/>
            <person name="Tice H."/>
            <person name="Pitluck S."/>
            <person name="Saunders E."/>
            <person name="Brettin T."/>
            <person name="Bruce D."/>
            <person name="Han C."/>
            <person name="Tapia R."/>
            <person name="Schmutz J."/>
            <person name="Larimer F."/>
            <person name="Land M."/>
            <person name="Hauser L."/>
            <person name="Kyrpides N."/>
            <person name="Mikhailova N."/>
            <person name="Hoff W."/>
            <person name="Richardson P."/>
        </authorList>
    </citation>
    <scope>NUCLEOTIDE SEQUENCE [LARGE SCALE GENOMIC DNA]</scope>
    <source>
        <strain evidence="7">DSM 244 / SL1</strain>
    </source>
</reference>
<dbReference type="HOGENOM" id="CLU_097928_1_0_6"/>
<sequence length="188" mass="21029">MNLHPQSLYNSVVHERHKARQALGILLLIVIVTFSAPTVGWLYTLGAIVGGAGILFRLWAAGYLSKDKELAQDGPYALVRHPLYVGNFLIIGGFLMAGQVLWLVPVAIAFAILYYPPAIQKEDAKLRKKFPEQWEPWYAKTSALIPKLNPDRPLNVTRWSFRQSLQPNGEPIIATLLTIGLIIMGMRL</sequence>
<keyword evidence="6" id="KW-0808">Transferase</keyword>
<evidence type="ECO:0000313" key="7">
    <source>
        <dbReference type="Proteomes" id="UP000000647"/>
    </source>
</evidence>
<evidence type="ECO:0000256" key="1">
    <source>
        <dbReference type="ARBA" id="ARBA00004141"/>
    </source>
</evidence>
<evidence type="ECO:0000256" key="2">
    <source>
        <dbReference type="ARBA" id="ARBA00022692"/>
    </source>
</evidence>
<keyword evidence="2 5" id="KW-0812">Transmembrane</keyword>
<dbReference type="OrthoDB" id="5293276at2"/>
<dbReference type="RefSeq" id="WP_011815131.1">
    <property type="nucleotide sequence ID" value="NC_008789.1"/>
</dbReference>
<protein>
    <submittedName>
        <fullName evidence="6">Isoprenylcysteine carboxyl methyltransferase</fullName>
    </submittedName>
</protein>
<evidence type="ECO:0000313" key="6">
    <source>
        <dbReference type="EMBL" id="ABM63109.1"/>
    </source>
</evidence>
<evidence type="ECO:0000256" key="5">
    <source>
        <dbReference type="SAM" id="Phobius"/>
    </source>
</evidence>
<dbReference type="Pfam" id="PF04140">
    <property type="entry name" value="ICMT"/>
    <property type="match status" value="1"/>
</dbReference>
<feature type="transmembrane region" description="Helical" evidence="5">
    <location>
        <begin position="45"/>
        <end position="64"/>
    </location>
</feature>
<dbReference type="Gene3D" id="1.20.120.1630">
    <property type="match status" value="1"/>
</dbReference>
<dbReference type="GO" id="GO:0016020">
    <property type="term" value="C:membrane"/>
    <property type="evidence" value="ECO:0007669"/>
    <property type="project" value="UniProtKB-SubCell"/>
</dbReference>
<accession>A1WZJ7</accession>
<dbReference type="AlphaFoldDB" id="A1WZJ7"/>
<dbReference type="KEGG" id="hha:Hhal_2346"/>
<dbReference type="STRING" id="349124.Hhal_2346"/>
<comment type="subcellular location">
    <subcellularLocation>
        <location evidence="1">Membrane</location>
        <topology evidence="1">Multi-pass membrane protein</topology>
    </subcellularLocation>
</comment>
<evidence type="ECO:0000256" key="3">
    <source>
        <dbReference type="ARBA" id="ARBA00022989"/>
    </source>
</evidence>
<dbReference type="Proteomes" id="UP000000647">
    <property type="component" value="Chromosome"/>
</dbReference>